<dbReference type="AlphaFoldDB" id="A0A1E3X906"/>
<protein>
    <submittedName>
        <fullName evidence="1">Uncharacterized protein</fullName>
    </submittedName>
</protein>
<evidence type="ECO:0000313" key="2">
    <source>
        <dbReference type="Proteomes" id="UP000094056"/>
    </source>
</evidence>
<dbReference type="EMBL" id="MAYW01000077">
    <property type="protein sequence ID" value="ODS32106.1"/>
    <property type="molecule type" value="Genomic_DNA"/>
</dbReference>
<comment type="caution">
    <text evidence="1">The sequence shown here is derived from an EMBL/GenBank/DDBJ whole genome shotgun (WGS) entry which is preliminary data.</text>
</comment>
<proteinExistence type="predicted"/>
<reference evidence="1 2" key="1">
    <citation type="submission" date="2016-07" db="EMBL/GenBank/DDBJ databases">
        <title>Draft genome of Scalindua rubra, obtained from a brine-seawater interface in the Red Sea, sheds light on salt adaptation in anammox bacteria.</title>
        <authorList>
            <person name="Speth D.R."/>
            <person name="Lagkouvardos I."/>
            <person name="Wang Y."/>
            <person name="Qian P.-Y."/>
            <person name="Dutilh B.E."/>
            <person name="Jetten M.S."/>
        </authorList>
    </citation>
    <scope>NUCLEOTIDE SEQUENCE [LARGE SCALE GENOMIC DNA]</scope>
    <source>
        <strain evidence="1">BSI-1</strain>
    </source>
</reference>
<dbReference type="Proteomes" id="UP000094056">
    <property type="component" value="Unassembled WGS sequence"/>
</dbReference>
<accession>A0A1E3X906</accession>
<name>A0A1E3X906_9BACT</name>
<evidence type="ECO:0000313" key="1">
    <source>
        <dbReference type="EMBL" id="ODS32106.1"/>
    </source>
</evidence>
<organism evidence="1 2">
    <name type="scientific">Candidatus Scalindua rubra</name>
    <dbReference type="NCBI Taxonomy" id="1872076"/>
    <lineage>
        <taxon>Bacteria</taxon>
        <taxon>Pseudomonadati</taxon>
        <taxon>Planctomycetota</taxon>
        <taxon>Candidatus Brocadiia</taxon>
        <taxon>Candidatus Brocadiales</taxon>
        <taxon>Candidatus Scalinduaceae</taxon>
        <taxon>Candidatus Scalindua</taxon>
    </lineage>
</organism>
<gene>
    <name evidence="1" type="ORF">SCARUB_02756</name>
</gene>
<sequence>MSIRSIRIPDDIDRSIDYVARSEKLEKAQSLRKLMRLGFEYYIAKSYERGRITLREAAGLLNMTLSETLDLLLEMGVKGNIRAKDVMDAMKYSIRY</sequence>